<evidence type="ECO:0000256" key="1">
    <source>
        <dbReference type="SAM" id="Phobius"/>
    </source>
</evidence>
<keyword evidence="4" id="KW-1185">Reference proteome</keyword>
<accession>A0A2R8ART0</accession>
<dbReference type="RefSeq" id="WP_245924654.1">
    <property type="nucleotide sequence ID" value="NZ_OMOI01000002.1"/>
</dbReference>
<protein>
    <recommendedName>
        <fullName evidence="2">RNase NYN domain-containing protein</fullName>
    </recommendedName>
</protein>
<dbReference type="AlphaFoldDB" id="A0A2R8ART0"/>
<feature type="transmembrane region" description="Helical" evidence="1">
    <location>
        <begin position="32"/>
        <end position="52"/>
    </location>
</feature>
<name>A0A2R8ART0_9RHOB</name>
<evidence type="ECO:0000259" key="2">
    <source>
        <dbReference type="Pfam" id="PF11977"/>
    </source>
</evidence>
<feature type="domain" description="RNase NYN" evidence="2">
    <location>
        <begin position="64"/>
        <end position="172"/>
    </location>
</feature>
<dbReference type="InterPro" id="IPR021869">
    <property type="entry name" value="RNase_Zc3h12_NYN"/>
</dbReference>
<sequence>MQKLVLIFLYSVVVFSGLFTVATLFHSDWSDFLILAASVCAASLFLLLKLLAPRIGRASRATTRVVVDGSNVLYWKNNTPDPEPLCDVAHRLQELGYAPHIFFDANAGYLLVGRYLGDREFEKVLGLPRGLVTVVPKGTIADQEILRAALKYKCQIVTNDRYRDWAEQYPNVKQPGFLQTGRYRSGELVLTLEPVPA</sequence>
<keyword evidence="1" id="KW-0812">Transmembrane</keyword>
<dbReference type="EMBL" id="OMOI01000002">
    <property type="protein sequence ID" value="SPF78574.1"/>
    <property type="molecule type" value="Genomic_DNA"/>
</dbReference>
<dbReference type="Proteomes" id="UP000244911">
    <property type="component" value="Unassembled WGS sequence"/>
</dbReference>
<evidence type="ECO:0000313" key="3">
    <source>
        <dbReference type="EMBL" id="SPF78574.1"/>
    </source>
</evidence>
<reference evidence="3 4" key="1">
    <citation type="submission" date="2018-03" db="EMBL/GenBank/DDBJ databases">
        <authorList>
            <person name="Keele B.F."/>
        </authorList>
    </citation>
    <scope>NUCLEOTIDE SEQUENCE [LARGE SCALE GENOMIC DNA]</scope>
    <source>
        <strain evidence="3 4">CECT 8811</strain>
    </source>
</reference>
<gene>
    <name evidence="3" type="ORF">ALP8811_02503</name>
</gene>
<dbReference type="Pfam" id="PF11977">
    <property type="entry name" value="RNase_Zc3h12a"/>
    <property type="match status" value="1"/>
</dbReference>
<proteinExistence type="predicted"/>
<feature type="transmembrane region" description="Helical" evidence="1">
    <location>
        <begin position="7"/>
        <end position="26"/>
    </location>
</feature>
<dbReference type="Gene3D" id="3.40.50.11980">
    <property type="match status" value="1"/>
</dbReference>
<keyword evidence="1" id="KW-0472">Membrane</keyword>
<keyword evidence="1" id="KW-1133">Transmembrane helix</keyword>
<organism evidence="3 4">
    <name type="scientific">Aliiroseovarius pelagivivens</name>
    <dbReference type="NCBI Taxonomy" id="1639690"/>
    <lineage>
        <taxon>Bacteria</taxon>
        <taxon>Pseudomonadati</taxon>
        <taxon>Pseudomonadota</taxon>
        <taxon>Alphaproteobacteria</taxon>
        <taxon>Rhodobacterales</taxon>
        <taxon>Paracoccaceae</taxon>
        <taxon>Aliiroseovarius</taxon>
    </lineage>
</organism>
<evidence type="ECO:0000313" key="4">
    <source>
        <dbReference type="Proteomes" id="UP000244911"/>
    </source>
</evidence>